<protein>
    <submittedName>
        <fullName evidence="7">Glycosyltransferase</fullName>
    </submittedName>
</protein>
<dbReference type="RefSeq" id="WP_165600681.1">
    <property type="nucleotide sequence ID" value="NZ_SORZ01000002.1"/>
</dbReference>
<dbReference type="AlphaFoldDB" id="A0A506UKX2"/>
<evidence type="ECO:0000256" key="2">
    <source>
        <dbReference type="ARBA" id="ARBA00022676"/>
    </source>
</evidence>
<dbReference type="GO" id="GO:0016757">
    <property type="term" value="F:glycosyltransferase activity"/>
    <property type="evidence" value="ECO:0007669"/>
    <property type="project" value="UniProtKB-KW"/>
</dbReference>
<comment type="caution">
    <text evidence="7">The sequence shown here is derived from an EMBL/GenBank/DDBJ whole genome shotgun (WGS) entry which is preliminary data.</text>
</comment>
<dbReference type="CDD" id="cd03801">
    <property type="entry name" value="GT4_PimA-like"/>
    <property type="match status" value="1"/>
</dbReference>
<keyword evidence="2" id="KW-0328">Glycosyltransferase</keyword>
<dbReference type="EMBL" id="SORZ01000002">
    <property type="protein sequence ID" value="TPW33989.1"/>
    <property type="molecule type" value="Genomic_DNA"/>
</dbReference>
<dbReference type="Gene3D" id="3.40.50.2000">
    <property type="entry name" value="Glycogen Phosphorylase B"/>
    <property type="match status" value="2"/>
</dbReference>
<keyword evidence="8" id="KW-1185">Reference proteome</keyword>
<feature type="compositionally biased region" description="Low complexity" evidence="4">
    <location>
        <begin position="377"/>
        <end position="391"/>
    </location>
</feature>
<evidence type="ECO:0000256" key="3">
    <source>
        <dbReference type="ARBA" id="ARBA00022679"/>
    </source>
</evidence>
<comment type="similarity">
    <text evidence="1">Belongs to the glycosyltransferase group 1 family. Glycosyltransferase 4 subfamily.</text>
</comment>
<keyword evidence="3 7" id="KW-0808">Transferase</keyword>
<reference evidence="7 8" key="1">
    <citation type="submission" date="2019-03" db="EMBL/GenBank/DDBJ databases">
        <title>The complete genome sequence of Neokomagataea sp. Jb2 NBRC113641.</title>
        <authorList>
            <person name="Chua K.-O."/>
            <person name="Chan K.-G."/>
            <person name="See-Too W.-S."/>
        </authorList>
    </citation>
    <scope>NUCLEOTIDE SEQUENCE [LARGE SCALE GENOMIC DNA]</scope>
    <source>
        <strain evidence="7 8">Jb2</strain>
    </source>
</reference>
<name>A0A506UKX2_9PROT</name>
<dbReference type="Pfam" id="PF00534">
    <property type="entry name" value="Glycos_transf_1"/>
    <property type="match status" value="1"/>
</dbReference>
<dbReference type="PANTHER" id="PTHR12526:SF640">
    <property type="entry name" value="COLANIC ACID BIOSYNTHESIS GLYCOSYLTRANSFERASE WCAL-RELATED"/>
    <property type="match status" value="1"/>
</dbReference>
<sequence length="391" mass="42418">MKIFYLMSSFEGGGASATLPDLLALIRERGHDVEVVACEARDMKIAALVEKAGVPWSVLKGGTRGKPYKIFRLVAHLLRRRPDLIWTSHSKASFVGQVAGKILGIPVVSWKNQAASRPYSHRTRKVAKLWLADSDAVSAALQRDLQVPQERIMVWPLFECAGHPLAGNMPGGHTPGKRRKGEPLRVGTLGRLHPLKQYDLLLHALAALRQARPGLAEQLHVHIGGDGPQEEELKALARSLGVEDLVTFEGFVTDTNAFLDTLDVYIQPSLKEGLCLGVHEALSRGVPAIATPAGNMGAIVKTGETGILLESTEGQACIDGCCKALAFFLDHPEQCAPLGQEGRRRVLAQYGPGSFRRNGKKVMERIEGLVRRKARPSVRPSDSSPDASAHS</sequence>
<dbReference type="Pfam" id="PF13439">
    <property type="entry name" value="Glyco_transf_4"/>
    <property type="match status" value="1"/>
</dbReference>
<feature type="domain" description="Glycosyltransferase subfamily 4-like N-terminal" evidence="6">
    <location>
        <begin position="13"/>
        <end position="156"/>
    </location>
</feature>
<dbReference type="SUPFAM" id="SSF53756">
    <property type="entry name" value="UDP-Glycosyltransferase/glycogen phosphorylase"/>
    <property type="match status" value="1"/>
</dbReference>
<evidence type="ECO:0000313" key="7">
    <source>
        <dbReference type="EMBL" id="TPW33989.1"/>
    </source>
</evidence>
<evidence type="ECO:0000313" key="8">
    <source>
        <dbReference type="Proteomes" id="UP000315037"/>
    </source>
</evidence>
<gene>
    <name evidence="7" type="ORF">E3202_05325</name>
</gene>
<evidence type="ECO:0000256" key="1">
    <source>
        <dbReference type="ARBA" id="ARBA00009481"/>
    </source>
</evidence>
<organism evidence="7 8">
    <name type="scientific">Oecophyllibacter saccharovorans</name>
    <dbReference type="NCBI Taxonomy" id="2558360"/>
    <lineage>
        <taxon>Bacteria</taxon>
        <taxon>Pseudomonadati</taxon>
        <taxon>Pseudomonadota</taxon>
        <taxon>Alphaproteobacteria</taxon>
        <taxon>Acetobacterales</taxon>
        <taxon>Acetobacteraceae</taxon>
        <taxon>Oecophyllibacter</taxon>
    </lineage>
</organism>
<feature type="region of interest" description="Disordered" evidence="4">
    <location>
        <begin position="368"/>
        <end position="391"/>
    </location>
</feature>
<dbReference type="InterPro" id="IPR028098">
    <property type="entry name" value="Glyco_trans_4-like_N"/>
</dbReference>
<proteinExistence type="inferred from homology"/>
<dbReference type="PANTHER" id="PTHR12526">
    <property type="entry name" value="GLYCOSYLTRANSFERASE"/>
    <property type="match status" value="1"/>
</dbReference>
<accession>A0A506UKX2</accession>
<feature type="domain" description="Glycosyl transferase family 1" evidence="5">
    <location>
        <begin position="180"/>
        <end position="344"/>
    </location>
</feature>
<evidence type="ECO:0000259" key="5">
    <source>
        <dbReference type="Pfam" id="PF00534"/>
    </source>
</evidence>
<evidence type="ECO:0000256" key="4">
    <source>
        <dbReference type="SAM" id="MobiDB-lite"/>
    </source>
</evidence>
<dbReference type="InterPro" id="IPR001296">
    <property type="entry name" value="Glyco_trans_1"/>
</dbReference>
<evidence type="ECO:0000259" key="6">
    <source>
        <dbReference type="Pfam" id="PF13439"/>
    </source>
</evidence>
<dbReference type="Proteomes" id="UP000315037">
    <property type="component" value="Unassembled WGS sequence"/>
</dbReference>